<reference evidence="21" key="1">
    <citation type="submission" date="2020-12" db="EMBL/GenBank/DDBJ databases">
        <title>Plectrocnemia sp. mitochondrion, complete genome.</title>
        <authorList>
            <person name="Wang Y.Y."/>
            <person name="Zhong X.X."/>
        </authorList>
    </citation>
    <scope>NUCLEOTIDE SEQUENCE</scope>
</reference>
<keyword evidence="10" id="KW-0249">Electron transport</keyword>
<keyword evidence="11 18" id="KW-1133">Transmembrane helix</keyword>
<feature type="transmembrane region" description="Helical" evidence="18">
    <location>
        <begin position="298"/>
        <end position="318"/>
    </location>
</feature>
<evidence type="ECO:0000256" key="15">
    <source>
        <dbReference type="ARBA" id="ARBA00023136"/>
    </source>
</evidence>
<protein>
    <recommendedName>
        <fullName evidence="4">NADH-ubiquinone oxidoreductase chain 5</fullName>
        <ecNumber evidence="3">7.1.1.2</ecNumber>
    </recommendedName>
    <alternativeName>
        <fullName evidence="16">NADH dehydrogenase subunit 5</fullName>
    </alternativeName>
</protein>
<dbReference type="PANTHER" id="PTHR42829">
    <property type="entry name" value="NADH-UBIQUINONE OXIDOREDUCTASE CHAIN 5"/>
    <property type="match status" value="1"/>
</dbReference>
<feature type="domain" description="NADH dehydrogenase subunit 5 C-terminal" evidence="20">
    <location>
        <begin position="391"/>
        <end position="560"/>
    </location>
</feature>
<keyword evidence="7 18" id="KW-0812">Transmembrane</keyword>
<evidence type="ECO:0000256" key="1">
    <source>
        <dbReference type="ARBA" id="ARBA00003257"/>
    </source>
</evidence>
<dbReference type="InterPro" id="IPR001750">
    <property type="entry name" value="ND/Mrp_TM"/>
</dbReference>
<feature type="transmembrane region" description="Helical" evidence="18">
    <location>
        <begin position="87"/>
        <end position="104"/>
    </location>
</feature>
<evidence type="ECO:0000256" key="6">
    <source>
        <dbReference type="ARBA" id="ARBA00022660"/>
    </source>
</evidence>
<feature type="transmembrane region" description="Helical" evidence="18">
    <location>
        <begin position="537"/>
        <end position="559"/>
    </location>
</feature>
<keyword evidence="14 21" id="KW-0496">Mitochondrion</keyword>
<keyword evidence="5" id="KW-0813">Transport</keyword>
<feature type="domain" description="NADH:quinone oxidoreductase/Mrp antiporter transmembrane" evidence="19">
    <location>
        <begin position="104"/>
        <end position="381"/>
    </location>
</feature>
<evidence type="ECO:0000256" key="9">
    <source>
        <dbReference type="ARBA" id="ARBA00022967"/>
    </source>
</evidence>
<name>A0A8A9WEL8_9NEOP</name>
<evidence type="ECO:0000259" key="20">
    <source>
        <dbReference type="Pfam" id="PF06455"/>
    </source>
</evidence>
<keyword evidence="6" id="KW-0679">Respiratory chain</keyword>
<accession>A0A8A9WEL8</accession>
<dbReference type="InterPro" id="IPR010934">
    <property type="entry name" value="NADH_DH_su5_C"/>
</dbReference>
<feature type="transmembrane region" description="Helical" evidence="18">
    <location>
        <begin position="7"/>
        <end position="26"/>
    </location>
</feature>
<feature type="transmembrane region" description="Helical" evidence="18">
    <location>
        <begin position="213"/>
        <end position="231"/>
    </location>
</feature>
<evidence type="ECO:0000256" key="2">
    <source>
        <dbReference type="ARBA" id="ARBA00004448"/>
    </source>
</evidence>
<geneLocation type="mitochondrion" evidence="21"/>
<feature type="transmembrane region" description="Helical" evidence="18">
    <location>
        <begin position="456"/>
        <end position="474"/>
    </location>
</feature>
<dbReference type="GO" id="GO:0015990">
    <property type="term" value="P:electron transport coupled proton transport"/>
    <property type="evidence" value="ECO:0007669"/>
    <property type="project" value="TreeGrafter"/>
</dbReference>
<dbReference type="PRINTS" id="PR01434">
    <property type="entry name" value="NADHDHGNASE5"/>
</dbReference>
<gene>
    <name evidence="21" type="primary">nad5</name>
</gene>
<evidence type="ECO:0000256" key="11">
    <source>
        <dbReference type="ARBA" id="ARBA00022989"/>
    </source>
</evidence>
<dbReference type="GO" id="GO:0008137">
    <property type="term" value="F:NADH dehydrogenase (ubiquinone) activity"/>
    <property type="evidence" value="ECO:0007669"/>
    <property type="project" value="UniProtKB-EC"/>
</dbReference>
<dbReference type="Pfam" id="PF06455">
    <property type="entry name" value="NADH5_C"/>
    <property type="match status" value="1"/>
</dbReference>
<feature type="transmembrane region" description="Helical" evidence="18">
    <location>
        <begin position="46"/>
        <end position="66"/>
    </location>
</feature>
<proteinExistence type="predicted"/>
<feature type="transmembrane region" description="Helical" evidence="18">
    <location>
        <begin position="270"/>
        <end position="292"/>
    </location>
</feature>
<feature type="transmembrane region" description="Helical" evidence="18">
    <location>
        <begin position="243"/>
        <end position="263"/>
    </location>
</feature>
<feature type="transmembrane region" description="Helical" evidence="18">
    <location>
        <begin position="175"/>
        <end position="192"/>
    </location>
</feature>
<evidence type="ECO:0000256" key="13">
    <source>
        <dbReference type="ARBA" id="ARBA00023075"/>
    </source>
</evidence>
<evidence type="ECO:0000256" key="18">
    <source>
        <dbReference type="SAM" id="Phobius"/>
    </source>
</evidence>
<evidence type="ECO:0000256" key="4">
    <source>
        <dbReference type="ARBA" id="ARBA00021096"/>
    </source>
</evidence>
<sequence>MNLFKIMFIYLIFLSLILLLLGMVFLKVNLIIMVEWNLIDLSSMNILFLMLLDFKSLLFMSLVLMISSMIMIYSDIYMSNEIFKSRFIYLVLLFILSMMFLILSPNLISIMLGWDGLGLISFCLVIYYQNKSSLNSGMLTALMNRVGDVMILMSIVWMLNFGSWNFYFYLKFINMDYNMFIVLMFITLASLTKSAQLPFSSWLPAAMAAPTPISALVHSSTLVTAGVYLMIRFNFKFFQCSIYMILFFLSLITMFMSGISANFNFNLKKIIALSTLSQLGLMMSILSLGLSYLSFFHLLSHALFKSMLFMCAGMFIHLMNGNQDIRKMGNLIEVMPVTCSNFMLGNLSLSGIPFLTGFYSKDLIMEKMMFIGYNWIYFLIYFISLGLTMSYSIRLVYYMLFSNLNYMNLNLLGDNNQVSLSMWILVMMSIFGGSLMNWMIFYNLNFVYLNFINKMCIYFFMMMGMLTGIYMNSFKIKNLNFLMDMLFMPMLFSYGLNYFLLLMNHKLMKNLDLGWLEELGANNLTNKIKYLIKLNQMYFMMVMMMIMLMFIIYLFFMMISF</sequence>
<organism evidence="21">
    <name type="scientific">Plectrocnemia sp. 1 YW-2021a</name>
    <dbReference type="NCBI Taxonomy" id="2823369"/>
    <lineage>
        <taxon>Eukaryota</taxon>
        <taxon>Metazoa</taxon>
        <taxon>Ecdysozoa</taxon>
        <taxon>Arthropoda</taxon>
        <taxon>Hexapoda</taxon>
        <taxon>Insecta</taxon>
        <taxon>Pterygota</taxon>
        <taxon>Neoptera</taxon>
        <taxon>Endopterygota</taxon>
        <taxon>Trichoptera</taxon>
        <taxon>Annulipalpia</taxon>
        <taxon>Psychomyioidea</taxon>
        <taxon>Polycentropodidae</taxon>
        <taxon>Polycentropodinae</taxon>
        <taxon>Plectrocnemia</taxon>
    </lineage>
</organism>
<evidence type="ECO:0000256" key="16">
    <source>
        <dbReference type="ARBA" id="ARBA00031027"/>
    </source>
</evidence>
<comment type="catalytic activity">
    <reaction evidence="17">
        <text>a ubiquinone + NADH + 5 H(+)(in) = a ubiquinol + NAD(+) + 4 H(+)(out)</text>
        <dbReference type="Rhea" id="RHEA:29091"/>
        <dbReference type="Rhea" id="RHEA-COMP:9565"/>
        <dbReference type="Rhea" id="RHEA-COMP:9566"/>
        <dbReference type="ChEBI" id="CHEBI:15378"/>
        <dbReference type="ChEBI" id="CHEBI:16389"/>
        <dbReference type="ChEBI" id="CHEBI:17976"/>
        <dbReference type="ChEBI" id="CHEBI:57540"/>
        <dbReference type="ChEBI" id="CHEBI:57945"/>
        <dbReference type="EC" id="7.1.1.2"/>
    </reaction>
</comment>
<evidence type="ECO:0000313" key="21">
    <source>
        <dbReference type="EMBL" id="QTT57977.1"/>
    </source>
</evidence>
<evidence type="ECO:0000256" key="5">
    <source>
        <dbReference type="ARBA" id="ARBA00022448"/>
    </source>
</evidence>
<keyword evidence="15 18" id="KW-0472">Membrane</keyword>
<evidence type="ECO:0000256" key="14">
    <source>
        <dbReference type="ARBA" id="ARBA00023128"/>
    </source>
</evidence>
<dbReference type="AlphaFoldDB" id="A0A8A9WEL8"/>
<dbReference type="GO" id="GO:0003954">
    <property type="term" value="F:NADH dehydrogenase activity"/>
    <property type="evidence" value="ECO:0007669"/>
    <property type="project" value="TreeGrafter"/>
</dbReference>
<dbReference type="EC" id="7.1.1.2" evidence="3"/>
<dbReference type="GO" id="GO:0005743">
    <property type="term" value="C:mitochondrial inner membrane"/>
    <property type="evidence" value="ECO:0007669"/>
    <property type="project" value="UniProtKB-SubCell"/>
</dbReference>
<feature type="transmembrane region" description="Helical" evidence="18">
    <location>
        <begin position="420"/>
        <end position="444"/>
    </location>
</feature>
<dbReference type="PANTHER" id="PTHR42829:SF2">
    <property type="entry name" value="NADH-UBIQUINONE OXIDOREDUCTASE CHAIN 5"/>
    <property type="match status" value="1"/>
</dbReference>
<feature type="transmembrane region" description="Helical" evidence="18">
    <location>
        <begin position="149"/>
        <end position="169"/>
    </location>
</feature>
<keyword evidence="9" id="KW-1278">Translocase</keyword>
<evidence type="ECO:0000256" key="12">
    <source>
        <dbReference type="ARBA" id="ARBA00023027"/>
    </source>
</evidence>
<dbReference type="InterPro" id="IPR003945">
    <property type="entry name" value="NU5C-like"/>
</dbReference>
<evidence type="ECO:0000259" key="19">
    <source>
        <dbReference type="Pfam" id="PF00361"/>
    </source>
</evidence>
<comment type="subcellular location">
    <subcellularLocation>
        <location evidence="2">Mitochondrion inner membrane</location>
        <topology evidence="2">Multi-pass membrane protein</topology>
    </subcellularLocation>
</comment>
<evidence type="ECO:0000256" key="10">
    <source>
        <dbReference type="ARBA" id="ARBA00022982"/>
    </source>
</evidence>
<dbReference type="EMBL" id="MW413804">
    <property type="protein sequence ID" value="QTT57977.1"/>
    <property type="molecule type" value="Genomic_DNA"/>
</dbReference>
<feature type="transmembrane region" description="Helical" evidence="18">
    <location>
        <begin position="375"/>
        <end position="400"/>
    </location>
</feature>
<evidence type="ECO:0000256" key="17">
    <source>
        <dbReference type="ARBA" id="ARBA00049551"/>
    </source>
</evidence>
<evidence type="ECO:0000256" key="7">
    <source>
        <dbReference type="ARBA" id="ARBA00022692"/>
    </source>
</evidence>
<dbReference type="Pfam" id="PF00361">
    <property type="entry name" value="Proton_antipo_M"/>
    <property type="match status" value="1"/>
</dbReference>
<keyword evidence="8" id="KW-0999">Mitochondrion inner membrane</keyword>
<feature type="transmembrane region" description="Helical" evidence="18">
    <location>
        <begin position="486"/>
        <end position="503"/>
    </location>
</feature>
<dbReference type="GO" id="GO:0042773">
    <property type="term" value="P:ATP synthesis coupled electron transport"/>
    <property type="evidence" value="ECO:0007669"/>
    <property type="project" value="InterPro"/>
</dbReference>
<keyword evidence="12" id="KW-0520">NAD</keyword>
<keyword evidence="13" id="KW-0830">Ubiquinone</keyword>
<evidence type="ECO:0000256" key="3">
    <source>
        <dbReference type="ARBA" id="ARBA00012944"/>
    </source>
</evidence>
<comment type="function">
    <text evidence="1">Core subunit of the mitochondrial membrane respiratory chain NADH dehydrogenase (Complex I) that is believed to belong to the minimal assembly required for catalysis. Complex I functions in the transfer of electrons from NADH to the respiratory chain. The immediate electron acceptor for the enzyme is believed to be ubiquinone.</text>
</comment>
<evidence type="ECO:0000256" key="8">
    <source>
        <dbReference type="ARBA" id="ARBA00022792"/>
    </source>
</evidence>